<reference evidence="1 2" key="1">
    <citation type="submission" date="2020-08" db="EMBL/GenBank/DDBJ databases">
        <title>Oceanospirillum sp. nov. isolated from marine sediment.</title>
        <authorList>
            <person name="Ji X."/>
        </authorList>
    </citation>
    <scope>NUCLEOTIDE SEQUENCE [LARGE SCALE GENOMIC DNA]</scope>
    <source>
        <strain evidence="1 2">D5</strain>
    </source>
</reference>
<dbReference type="SUPFAM" id="SSF53254">
    <property type="entry name" value="Phosphoglycerate mutase-like"/>
    <property type="match status" value="1"/>
</dbReference>
<dbReference type="InterPro" id="IPR029033">
    <property type="entry name" value="His_PPase_superfam"/>
</dbReference>
<keyword evidence="2" id="KW-1185">Reference proteome</keyword>
<dbReference type="AlphaFoldDB" id="A0A839IM26"/>
<evidence type="ECO:0000313" key="2">
    <source>
        <dbReference type="Proteomes" id="UP000565262"/>
    </source>
</evidence>
<comment type="caution">
    <text evidence="1">The sequence shown here is derived from an EMBL/GenBank/DDBJ whole genome shotgun (WGS) entry which is preliminary data.</text>
</comment>
<dbReference type="Pfam" id="PF00300">
    <property type="entry name" value="His_Phos_1"/>
    <property type="match status" value="1"/>
</dbReference>
<dbReference type="RefSeq" id="WP_182807161.1">
    <property type="nucleotide sequence ID" value="NZ_JACJFM010000002.1"/>
</dbReference>
<dbReference type="EMBL" id="JACJFM010000002">
    <property type="protein sequence ID" value="MBB1485376.1"/>
    <property type="molecule type" value="Genomic_DNA"/>
</dbReference>
<gene>
    <name evidence="1" type="ORF">H4O21_01925</name>
</gene>
<accession>A0A839IM26</accession>
<protein>
    <submittedName>
        <fullName evidence="1">Histidine phosphatase family protein</fullName>
    </submittedName>
</protein>
<proteinExistence type="predicted"/>
<evidence type="ECO:0000313" key="1">
    <source>
        <dbReference type="EMBL" id="MBB1485376.1"/>
    </source>
</evidence>
<dbReference type="Proteomes" id="UP000565262">
    <property type="component" value="Unassembled WGS sequence"/>
</dbReference>
<name>A0A839IM26_9GAMM</name>
<dbReference type="InterPro" id="IPR013078">
    <property type="entry name" value="His_Pase_superF_clade-1"/>
</dbReference>
<sequence>MIQRSADYLLIRHIRPEAGSGVCYGSSDLPAADVPDPACAFLADNFLSANPDALLLSSPLLRARALTETLLHCPGSGFQKGVQYDEAWQEINFGCWEGMLWDQIPRQDIERWQDNLETFAPSGGESAEKMRQRVLSAWQGWLDQRQSGILVSHSGVIRMIIGQVLDISLSAQLRLQLDYQHLIWLRRTWLYDDSRCCDATDQINSDVWQVRGMNWPLALAASKL</sequence>
<organism evidence="1 2">
    <name type="scientific">Oceanospirillum sediminis</name>
    <dbReference type="NCBI Taxonomy" id="2760088"/>
    <lineage>
        <taxon>Bacteria</taxon>
        <taxon>Pseudomonadati</taxon>
        <taxon>Pseudomonadota</taxon>
        <taxon>Gammaproteobacteria</taxon>
        <taxon>Oceanospirillales</taxon>
        <taxon>Oceanospirillaceae</taxon>
        <taxon>Oceanospirillum</taxon>
    </lineage>
</organism>
<dbReference type="Gene3D" id="3.40.50.1240">
    <property type="entry name" value="Phosphoglycerate mutase-like"/>
    <property type="match status" value="1"/>
</dbReference>